<accession>A0ABW6W8I6</accession>
<evidence type="ECO:0000313" key="2">
    <source>
        <dbReference type="EMBL" id="MFF5289618.1"/>
    </source>
</evidence>
<gene>
    <name evidence="2" type="ORF">ACFY35_09275</name>
</gene>
<dbReference type="SUPFAM" id="SSF51735">
    <property type="entry name" value="NAD(P)-binding Rossmann-fold domains"/>
    <property type="match status" value="1"/>
</dbReference>
<dbReference type="InterPro" id="IPR016040">
    <property type="entry name" value="NAD(P)-bd_dom"/>
</dbReference>
<dbReference type="CDD" id="cd05244">
    <property type="entry name" value="BVR-B_like_SDR_a"/>
    <property type="match status" value="1"/>
</dbReference>
<dbReference type="PANTHER" id="PTHR43355:SF2">
    <property type="entry name" value="FLAVIN REDUCTASE (NADPH)"/>
    <property type="match status" value="1"/>
</dbReference>
<dbReference type="Proteomes" id="UP001602245">
    <property type="component" value="Unassembled WGS sequence"/>
</dbReference>
<proteinExistence type="predicted"/>
<dbReference type="RefSeq" id="WP_020518317.1">
    <property type="nucleotide sequence ID" value="NZ_JBIAZU010000002.1"/>
</dbReference>
<organism evidence="2 3">
    <name type="scientific">Paractinoplanes globisporus</name>
    <dbReference type="NCBI Taxonomy" id="113565"/>
    <lineage>
        <taxon>Bacteria</taxon>
        <taxon>Bacillati</taxon>
        <taxon>Actinomycetota</taxon>
        <taxon>Actinomycetes</taxon>
        <taxon>Micromonosporales</taxon>
        <taxon>Micromonosporaceae</taxon>
        <taxon>Paractinoplanes</taxon>
    </lineage>
</organism>
<reference evidence="2 3" key="1">
    <citation type="submission" date="2024-10" db="EMBL/GenBank/DDBJ databases">
        <title>The Natural Products Discovery Center: Release of the First 8490 Sequenced Strains for Exploring Actinobacteria Biosynthetic Diversity.</title>
        <authorList>
            <person name="Kalkreuter E."/>
            <person name="Kautsar S.A."/>
            <person name="Yang D."/>
            <person name="Bader C.D."/>
            <person name="Teijaro C.N."/>
            <person name="Fluegel L."/>
            <person name="Davis C.M."/>
            <person name="Simpson J.R."/>
            <person name="Lauterbach L."/>
            <person name="Steele A.D."/>
            <person name="Gui C."/>
            <person name="Meng S."/>
            <person name="Li G."/>
            <person name="Viehrig K."/>
            <person name="Ye F."/>
            <person name="Su P."/>
            <person name="Kiefer A.F."/>
            <person name="Nichols A."/>
            <person name="Cepeda A.J."/>
            <person name="Yan W."/>
            <person name="Fan B."/>
            <person name="Jiang Y."/>
            <person name="Adhikari A."/>
            <person name="Zheng C.-J."/>
            <person name="Schuster L."/>
            <person name="Cowan T.M."/>
            <person name="Smanski M.J."/>
            <person name="Chevrette M.G."/>
            <person name="De Carvalho L.P.S."/>
            <person name="Shen B."/>
        </authorList>
    </citation>
    <scope>NUCLEOTIDE SEQUENCE [LARGE SCALE GENOMIC DNA]</scope>
    <source>
        <strain evidence="2 3">NPDC000087</strain>
    </source>
</reference>
<dbReference type="Pfam" id="PF13460">
    <property type="entry name" value="NAD_binding_10"/>
    <property type="match status" value="1"/>
</dbReference>
<dbReference type="EMBL" id="JBIAZU010000002">
    <property type="protein sequence ID" value="MFF5289618.1"/>
    <property type="molecule type" value="Genomic_DNA"/>
</dbReference>
<dbReference type="PANTHER" id="PTHR43355">
    <property type="entry name" value="FLAVIN REDUCTASE (NADPH)"/>
    <property type="match status" value="1"/>
</dbReference>
<comment type="caution">
    <text evidence="2">The sequence shown here is derived from an EMBL/GenBank/DDBJ whole genome shotgun (WGS) entry which is preliminary data.</text>
</comment>
<dbReference type="Gene3D" id="3.40.50.720">
    <property type="entry name" value="NAD(P)-binding Rossmann-like Domain"/>
    <property type="match status" value="1"/>
</dbReference>
<sequence length="211" mass="21868">MRIALFGATGGTGRQFIRQACAAGHEVTAVVRDPDRLTESHPGLSLVEADVMDPAAIGPAIAGHDAVVSAVGSRDGRAPTTVCGDSAASIVQAMSKAGVRRLVVVSAGTLTTDGDGPLTRLVLKPLLATLLLKNTIADKRRMEEVVRAGDLAWTIVRPPMLNDGPHTGTYRTVVGRNVRGAFRVSRADLADCLLRCVTGGEPINAALGIGS</sequence>
<dbReference type="InterPro" id="IPR051606">
    <property type="entry name" value="Polyketide_Oxido-like"/>
</dbReference>
<evidence type="ECO:0000259" key="1">
    <source>
        <dbReference type="Pfam" id="PF13460"/>
    </source>
</evidence>
<keyword evidence="3" id="KW-1185">Reference proteome</keyword>
<evidence type="ECO:0000313" key="3">
    <source>
        <dbReference type="Proteomes" id="UP001602245"/>
    </source>
</evidence>
<feature type="domain" description="NAD(P)-binding" evidence="1">
    <location>
        <begin position="7"/>
        <end position="198"/>
    </location>
</feature>
<name>A0ABW6W8I6_9ACTN</name>
<dbReference type="InterPro" id="IPR036291">
    <property type="entry name" value="NAD(P)-bd_dom_sf"/>
</dbReference>
<protein>
    <submittedName>
        <fullName evidence="2">NAD(P)-dependent oxidoreductase</fullName>
    </submittedName>
</protein>